<organism evidence="5">
    <name type="scientific">Picea sitchensis</name>
    <name type="common">Sitka spruce</name>
    <name type="synonym">Pinus sitchensis</name>
    <dbReference type="NCBI Taxonomy" id="3332"/>
    <lineage>
        <taxon>Eukaryota</taxon>
        <taxon>Viridiplantae</taxon>
        <taxon>Streptophyta</taxon>
        <taxon>Embryophyta</taxon>
        <taxon>Tracheophyta</taxon>
        <taxon>Spermatophyta</taxon>
        <taxon>Pinopsida</taxon>
        <taxon>Pinidae</taxon>
        <taxon>Conifers I</taxon>
        <taxon>Pinales</taxon>
        <taxon>Pinaceae</taxon>
        <taxon>Picea</taxon>
    </lineage>
</organism>
<dbReference type="InterPro" id="IPR045081">
    <property type="entry name" value="AN32"/>
</dbReference>
<feature type="region of interest" description="Disordered" evidence="4">
    <location>
        <begin position="156"/>
        <end position="421"/>
    </location>
</feature>
<dbReference type="PROSITE" id="PS51450">
    <property type="entry name" value="LRR"/>
    <property type="match status" value="1"/>
</dbReference>
<evidence type="ECO:0000256" key="2">
    <source>
        <dbReference type="ARBA" id="ARBA00022737"/>
    </source>
</evidence>
<dbReference type="PANTHER" id="PTHR11375">
    <property type="entry name" value="ACIDIC LEUCINE-RICH NUCLEAR PHOSPHOPROTEIN 32"/>
    <property type="match status" value="1"/>
</dbReference>
<accession>A9NVZ4</accession>
<reference evidence="5" key="1">
    <citation type="journal article" date="2008" name="BMC Genomics">
        <title>A conifer genomics resource of 200,000 spruce (Picea spp.) ESTs and 6,464 high-quality, sequence-finished full-length cDNAs for Sitka spruce (Picea sitchensis).</title>
        <authorList>
            <person name="Ralph S.G."/>
            <person name="Chun H.J."/>
            <person name="Kolosova N."/>
            <person name="Cooper D."/>
            <person name="Oddy C."/>
            <person name="Ritland C.E."/>
            <person name="Kirkpatrick R."/>
            <person name="Moore R."/>
            <person name="Barber S."/>
            <person name="Holt R.A."/>
            <person name="Jones S.J."/>
            <person name="Marra M.A."/>
            <person name="Douglas C.J."/>
            <person name="Ritland K."/>
            <person name="Bohlmann J."/>
        </authorList>
    </citation>
    <scope>NUCLEOTIDE SEQUENCE</scope>
    <source>
        <tissue evidence="5">Green portion of the leader tissue</tissue>
    </source>
</reference>
<keyword evidence="1" id="KW-0433">Leucine-rich repeat</keyword>
<dbReference type="Gene3D" id="3.80.10.10">
    <property type="entry name" value="Ribonuclease Inhibitor"/>
    <property type="match status" value="1"/>
</dbReference>
<evidence type="ECO:0008006" key="6">
    <source>
        <dbReference type="Google" id="ProtNLM"/>
    </source>
</evidence>
<comment type="similarity">
    <text evidence="3">Belongs to the ANP32 family.</text>
</comment>
<sequence>MEKAWEKAVEAARGGQNPSEIVSLTLDGALKGTPCRLPPAALFEQFPRLQHLSLANAGLTSLEGFPSLPHLKRLVLSDNRISGGLEHLVQAGLKSLEDLDLSNNRIQVLEDLVPLSQFNLVSLDLYECPVTRLPEYRARVFDIIKSLEFLDKTDVEGGERLESDDEGEEVDSEDEEAEDVDNYTSEDKSNGVRSLNRPADQDEDDFEQEDEDELDVEEDEEYQDGVTINGHGVAPGHMAANAAGNSSDDDEVDDEDECENAEVQDLDDDGDEESDEVVAEADDDDAGAAEDDEDDGGTEHASSAPGELDVQDDDDNADDEDGELGDEEEDDEGVENDAEDDVEDEEEDYGTEYLVQPIGKPEDEDGGSDFEPVEDGAEDEDIDEDEDDDNYVAGNPAGNQKRSRDVIDSDSEDEERNHKRR</sequence>
<feature type="compositionally biased region" description="Acidic residues" evidence="4">
    <location>
        <begin position="162"/>
        <end position="181"/>
    </location>
</feature>
<dbReference type="PANTHER" id="PTHR11375:SF0">
    <property type="entry name" value="ACIDIC LEUCINE-RICH NUCLEAR PHOSPHOPROTEIN 32 FAMILY MEMBER A"/>
    <property type="match status" value="1"/>
</dbReference>
<dbReference type="InterPro" id="IPR001611">
    <property type="entry name" value="Leu-rich_rpt"/>
</dbReference>
<dbReference type="GO" id="GO:0042393">
    <property type="term" value="F:histone binding"/>
    <property type="evidence" value="ECO:0007669"/>
    <property type="project" value="TreeGrafter"/>
</dbReference>
<feature type="compositionally biased region" description="Acidic residues" evidence="4">
    <location>
        <begin position="201"/>
        <end position="223"/>
    </location>
</feature>
<proteinExistence type="evidence at transcript level"/>
<feature type="compositionally biased region" description="Acidic residues" evidence="4">
    <location>
        <begin position="362"/>
        <end position="390"/>
    </location>
</feature>
<evidence type="ECO:0000256" key="3">
    <source>
        <dbReference type="ARBA" id="ARBA00025777"/>
    </source>
</evidence>
<feature type="compositionally biased region" description="Acidic residues" evidence="4">
    <location>
        <begin position="247"/>
        <end position="296"/>
    </location>
</feature>
<dbReference type="EMBL" id="EF085501">
    <property type="protein sequence ID" value="ABK24805.1"/>
    <property type="molecule type" value="mRNA"/>
</dbReference>
<evidence type="ECO:0000256" key="4">
    <source>
        <dbReference type="SAM" id="MobiDB-lite"/>
    </source>
</evidence>
<dbReference type="InterPro" id="IPR032675">
    <property type="entry name" value="LRR_dom_sf"/>
</dbReference>
<dbReference type="AlphaFoldDB" id="A9NVZ4"/>
<keyword evidence="2" id="KW-0677">Repeat</keyword>
<dbReference type="SUPFAM" id="SSF52058">
    <property type="entry name" value="L domain-like"/>
    <property type="match status" value="1"/>
</dbReference>
<evidence type="ECO:0000313" key="5">
    <source>
        <dbReference type="EMBL" id="ABK24805.1"/>
    </source>
</evidence>
<feature type="compositionally biased region" description="Acidic residues" evidence="4">
    <location>
        <begin position="309"/>
        <end position="350"/>
    </location>
</feature>
<dbReference type="GO" id="GO:0005634">
    <property type="term" value="C:nucleus"/>
    <property type="evidence" value="ECO:0007669"/>
    <property type="project" value="TreeGrafter"/>
</dbReference>
<protein>
    <recommendedName>
        <fullName evidence="6">U2A'/phosphoprotein 32 family A C-terminal domain-containing protein</fullName>
    </recommendedName>
</protein>
<name>A9NVZ4_PICSI</name>
<dbReference type="FunFam" id="3.80.10.10:FF:000131">
    <property type="entry name" value="acidic leucine-rich nuclear phosphoprotein 32-related protein-like"/>
    <property type="match status" value="1"/>
</dbReference>
<evidence type="ECO:0000256" key="1">
    <source>
        <dbReference type="ARBA" id="ARBA00022614"/>
    </source>
</evidence>
<dbReference type="SMART" id="SM00365">
    <property type="entry name" value="LRR_SD22"/>
    <property type="match status" value="3"/>
</dbReference>
<dbReference type="Pfam" id="PF14580">
    <property type="entry name" value="LRR_9"/>
    <property type="match status" value="1"/>
</dbReference>